<accession>A0A1A8HHK8</accession>
<feature type="non-terminal residue" evidence="1">
    <location>
        <position position="73"/>
    </location>
</feature>
<name>A0A1A8HHK8_9TELE</name>
<proteinExistence type="predicted"/>
<dbReference type="AlphaFoldDB" id="A0A1A8HHK8"/>
<organism evidence="1">
    <name type="scientific">Nothobranchius korthausae</name>
    <dbReference type="NCBI Taxonomy" id="1143690"/>
    <lineage>
        <taxon>Eukaryota</taxon>
        <taxon>Metazoa</taxon>
        <taxon>Chordata</taxon>
        <taxon>Craniata</taxon>
        <taxon>Vertebrata</taxon>
        <taxon>Euteleostomi</taxon>
        <taxon>Actinopterygii</taxon>
        <taxon>Neopterygii</taxon>
        <taxon>Teleostei</taxon>
        <taxon>Neoteleostei</taxon>
        <taxon>Acanthomorphata</taxon>
        <taxon>Ovalentaria</taxon>
        <taxon>Atherinomorphae</taxon>
        <taxon>Cyprinodontiformes</taxon>
        <taxon>Nothobranchiidae</taxon>
        <taxon>Nothobranchius</taxon>
    </lineage>
</organism>
<reference evidence="1" key="1">
    <citation type="submission" date="2016-05" db="EMBL/GenBank/DDBJ databases">
        <authorList>
            <person name="Lavstsen T."/>
            <person name="Jespersen J.S."/>
        </authorList>
    </citation>
    <scope>NUCLEOTIDE SEQUENCE</scope>
    <source>
        <tissue evidence="1">Brain</tissue>
    </source>
</reference>
<evidence type="ECO:0000313" key="1">
    <source>
        <dbReference type="EMBL" id="SBQ82155.1"/>
    </source>
</evidence>
<dbReference type="EMBL" id="HAEC01013938">
    <property type="protein sequence ID" value="SBQ82155.1"/>
    <property type="molecule type" value="Transcribed_RNA"/>
</dbReference>
<gene>
    <name evidence="1" type="primary">Nfu_g_1_009562</name>
</gene>
<reference evidence="1" key="2">
    <citation type="submission" date="2016-06" db="EMBL/GenBank/DDBJ databases">
        <title>The genome of a short-lived fish provides insights into sex chromosome evolution and the genetic control of aging.</title>
        <authorList>
            <person name="Reichwald K."/>
            <person name="Felder M."/>
            <person name="Petzold A."/>
            <person name="Koch P."/>
            <person name="Groth M."/>
            <person name="Platzer M."/>
        </authorList>
    </citation>
    <scope>NUCLEOTIDE SEQUENCE</scope>
    <source>
        <tissue evidence="1">Brain</tissue>
    </source>
</reference>
<protein>
    <submittedName>
        <fullName evidence="1">Uncharacterized protein</fullName>
    </submittedName>
</protein>
<sequence length="73" mass="8051">MYGAVGDCWKTPELWEGYCRAPSAQTETLLQVNGEVDALCGKLGTILRFACRMDNHDGECPRTTRMEVTPSLG</sequence>